<dbReference type="RefSeq" id="WP_116279831.1">
    <property type="nucleotide sequence ID" value="NZ_NFZX01000132.1"/>
</dbReference>
<organism evidence="2 3">
    <name type="scientific">Virgibacillus dokdonensis</name>
    <dbReference type="NCBI Taxonomy" id="302167"/>
    <lineage>
        <taxon>Bacteria</taxon>
        <taxon>Bacillati</taxon>
        <taxon>Bacillota</taxon>
        <taxon>Bacilli</taxon>
        <taxon>Bacillales</taxon>
        <taxon>Bacillaceae</taxon>
        <taxon>Virgibacillus</taxon>
    </lineage>
</organism>
<dbReference type="InterPro" id="IPR029261">
    <property type="entry name" value="Transposase_Znf"/>
</dbReference>
<comment type="caution">
    <text evidence="2">The sequence shown here is derived from an EMBL/GenBank/DDBJ whole genome shotgun (WGS) entry which is preliminary data.</text>
</comment>
<accession>A0A3E0WFY2</accession>
<sequence>MDELIKLLDKNLICKSTKISTDSIYFYVESTRKNCTCPNCQMVSSRTHSRYKRSFQDLPIQEKKVIITLMNRKMFCDNPLCDRTTFAEYFSFIDSKAKKLED</sequence>
<dbReference type="EMBL" id="NFZX01000132">
    <property type="protein sequence ID" value="RFA31638.1"/>
    <property type="molecule type" value="Genomic_DNA"/>
</dbReference>
<evidence type="ECO:0000259" key="1">
    <source>
        <dbReference type="Pfam" id="PF14690"/>
    </source>
</evidence>
<reference evidence="2 3" key="1">
    <citation type="submission" date="2017-05" db="EMBL/GenBank/DDBJ databases">
        <title>Virgibacillus sp. AK90 isolated from a saltern of Kakinada, India.</title>
        <authorList>
            <person name="Gupta V."/>
            <person name="Sidhu C."/>
            <person name="Korpole S."/>
            <person name="Pinnaka A.K."/>
        </authorList>
    </citation>
    <scope>NUCLEOTIDE SEQUENCE [LARGE SCALE GENOMIC DNA]</scope>
    <source>
        <strain evidence="2 3">AK90</strain>
    </source>
</reference>
<protein>
    <recommendedName>
        <fullName evidence="1">Transposase IS204/IS1001/IS1096/IS1165 zinc-finger domain-containing protein</fullName>
    </recommendedName>
</protein>
<dbReference type="Pfam" id="PF14690">
    <property type="entry name" value="Zn_ribbon_ISL3"/>
    <property type="match status" value="1"/>
</dbReference>
<evidence type="ECO:0000313" key="3">
    <source>
        <dbReference type="Proteomes" id="UP000256488"/>
    </source>
</evidence>
<feature type="domain" description="Transposase IS204/IS1001/IS1096/IS1165 zinc-finger" evidence="1">
    <location>
        <begin position="34"/>
        <end position="78"/>
    </location>
</feature>
<gene>
    <name evidence="2" type="ORF">CAI16_20290</name>
</gene>
<evidence type="ECO:0000313" key="2">
    <source>
        <dbReference type="EMBL" id="RFA31638.1"/>
    </source>
</evidence>
<name>A0A3E0WFY2_9BACI</name>
<dbReference type="Proteomes" id="UP000256488">
    <property type="component" value="Unassembled WGS sequence"/>
</dbReference>
<dbReference type="AlphaFoldDB" id="A0A3E0WFY2"/>
<proteinExistence type="predicted"/>